<name>A0A2J6RRM3_HYAVF</name>
<dbReference type="Proteomes" id="UP000235786">
    <property type="component" value="Unassembled WGS sequence"/>
</dbReference>
<evidence type="ECO:0000313" key="1">
    <source>
        <dbReference type="EMBL" id="PMD41168.1"/>
    </source>
</evidence>
<accession>A0A2J6RRM3</accession>
<gene>
    <name evidence="1" type="ORF">L207DRAFT_511110</name>
</gene>
<protein>
    <submittedName>
        <fullName evidence="1">Uncharacterized protein</fullName>
    </submittedName>
</protein>
<dbReference type="OrthoDB" id="4497263at2759"/>
<organism evidence="1 2">
    <name type="scientific">Hyaloscypha variabilis (strain UAMH 11265 / GT02V1 / F)</name>
    <name type="common">Meliniomyces variabilis</name>
    <dbReference type="NCBI Taxonomy" id="1149755"/>
    <lineage>
        <taxon>Eukaryota</taxon>
        <taxon>Fungi</taxon>
        <taxon>Dikarya</taxon>
        <taxon>Ascomycota</taxon>
        <taxon>Pezizomycotina</taxon>
        <taxon>Leotiomycetes</taxon>
        <taxon>Helotiales</taxon>
        <taxon>Hyaloscyphaceae</taxon>
        <taxon>Hyaloscypha</taxon>
        <taxon>Hyaloscypha variabilis</taxon>
    </lineage>
</organism>
<sequence>MAGISPITVSGTVTSYLPLTTAWPSYSGCASQIIDNDPGTTVTALFVNDPKYANVVAGASTCLPPEVSSWWYQSETDYGQQRPTVTLLGGYDFTCPEFYSTVYSSTAANLLTTAIGCCPS</sequence>
<keyword evidence="2" id="KW-1185">Reference proteome</keyword>
<proteinExistence type="predicted"/>
<reference evidence="1 2" key="1">
    <citation type="submission" date="2016-04" db="EMBL/GenBank/DDBJ databases">
        <title>A degradative enzymes factory behind the ericoid mycorrhizal symbiosis.</title>
        <authorList>
            <consortium name="DOE Joint Genome Institute"/>
            <person name="Martino E."/>
            <person name="Morin E."/>
            <person name="Grelet G."/>
            <person name="Kuo A."/>
            <person name="Kohler A."/>
            <person name="Daghino S."/>
            <person name="Barry K."/>
            <person name="Choi C."/>
            <person name="Cichocki N."/>
            <person name="Clum A."/>
            <person name="Copeland A."/>
            <person name="Hainaut M."/>
            <person name="Haridas S."/>
            <person name="Labutti K."/>
            <person name="Lindquist E."/>
            <person name="Lipzen A."/>
            <person name="Khouja H.-R."/>
            <person name="Murat C."/>
            <person name="Ohm R."/>
            <person name="Olson A."/>
            <person name="Spatafora J."/>
            <person name="Veneault-Fourrey C."/>
            <person name="Henrissat B."/>
            <person name="Grigoriev I."/>
            <person name="Martin F."/>
            <person name="Perotto S."/>
        </authorList>
    </citation>
    <scope>NUCLEOTIDE SEQUENCE [LARGE SCALE GENOMIC DNA]</scope>
    <source>
        <strain evidence="1 2">F</strain>
    </source>
</reference>
<dbReference type="EMBL" id="KZ613944">
    <property type="protein sequence ID" value="PMD41168.1"/>
    <property type="molecule type" value="Genomic_DNA"/>
</dbReference>
<dbReference type="AlphaFoldDB" id="A0A2J6RRM3"/>
<evidence type="ECO:0000313" key="2">
    <source>
        <dbReference type="Proteomes" id="UP000235786"/>
    </source>
</evidence>